<reference evidence="11" key="2">
    <citation type="submission" date="2009-11" db="EMBL/GenBank/DDBJ databases">
        <title>The Genome Sequence of Allomyces macrogynus strain ATCC 38327.</title>
        <authorList>
            <consortium name="The Broad Institute Genome Sequencing Platform"/>
            <person name="Russ C."/>
            <person name="Cuomo C."/>
            <person name="Shea T."/>
            <person name="Young S.K."/>
            <person name="Zeng Q."/>
            <person name="Koehrsen M."/>
            <person name="Haas B."/>
            <person name="Borodovsky M."/>
            <person name="Guigo R."/>
            <person name="Alvarado L."/>
            <person name="Berlin A."/>
            <person name="Borenstein D."/>
            <person name="Chen Z."/>
            <person name="Engels R."/>
            <person name="Freedman E."/>
            <person name="Gellesch M."/>
            <person name="Goldberg J."/>
            <person name="Griggs A."/>
            <person name="Gujja S."/>
            <person name="Heiman D."/>
            <person name="Hepburn T."/>
            <person name="Howarth C."/>
            <person name="Jen D."/>
            <person name="Larson L."/>
            <person name="Lewis B."/>
            <person name="Mehta T."/>
            <person name="Park D."/>
            <person name="Pearson M."/>
            <person name="Roberts A."/>
            <person name="Saif S."/>
            <person name="Shenoy N."/>
            <person name="Sisk P."/>
            <person name="Stolte C."/>
            <person name="Sykes S."/>
            <person name="Walk T."/>
            <person name="White J."/>
            <person name="Yandava C."/>
            <person name="Burger G."/>
            <person name="Gray M.W."/>
            <person name="Holland P.W.H."/>
            <person name="King N."/>
            <person name="Lang F.B.F."/>
            <person name="Roger A.J."/>
            <person name="Ruiz-Trillo I."/>
            <person name="Lander E."/>
            <person name="Nusbaum C."/>
        </authorList>
    </citation>
    <scope>NUCLEOTIDE SEQUENCE [LARGE SCALE GENOMIC DNA]</scope>
    <source>
        <strain evidence="11">ATCC 38327</strain>
    </source>
</reference>
<dbReference type="GO" id="GO:0036002">
    <property type="term" value="F:pre-mRNA binding"/>
    <property type="evidence" value="ECO:0007669"/>
    <property type="project" value="TreeGrafter"/>
</dbReference>
<proteinExistence type="predicted"/>
<dbReference type="GO" id="GO:0071007">
    <property type="term" value="C:U2-type catalytic step 2 spliceosome"/>
    <property type="evidence" value="ECO:0007669"/>
    <property type="project" value="TreeGrafter"/>
</dbReference>
<dbReference type="InterPro" id="IPR000571">
    <property type="entry name" value="Znf_CCCH"/>
</dbReference>
<dbReference type="eggNOG" id="KOG0153">
    <property type="taxonomic scope" value="Eukaryota"/>
</dbReference>
<dbReference type="GO" id="GO:0000974">
    <property type="term" value="C:Prp19 complex"/>
    <property type="evidence" value="ECO:0007669"/>
    <property type="project" value="TreeGrafter"/>
</dbReference>
<sequence length="329" mass="36139">MADDNANQDFPIICESCLGDNPYMRMTTQEMGQACKICTRPYTTYRWLPGVGQRYRRTEICTSCAKVKNTCQCCMLDLEYGLSTRVRDAMLGGASDLPTGDANRRWALRAAEEQMSKTGKGLVDYGKMDSVAKDTLKALARSSGEPYTSQTKRKANPICSFWLRGKCTRGRDCPHRHEMPKNKEKLAEFLAKSGHATPQPGSSSGTQILDRHLREAEQSNAQSVTILVTKIPDDATTEPILRAHFEQYGVVKSIVIAVAKKSAFVNYEEHEMAKAAMAGGDEQELQSGEGVIKLAWGKSRLPTKPASTSKPGAASQRSGYAAMDPSLLK</sequence>
<dbReference type="VEuPathDB" id="FungiDB:AMAG_05899"/>
<dbReference type="PROSITE" id="PS50102">
    <property type="entry name" value="RRM"/>
    <property type="match status" value="1"/>
</dbReference>
<feature type="zinc finger region" description="C3H1-type" evidence="6">
    <location>
        <begin position="153"/>
        <end position="180"/>
    </location>
</feature>
<evidence type="ECO:0000256" key="1">
    <source>
        <dbReference type="ARBA" id="ARBA00022723"/>
    </source>
</evidence>
<dbReference type="Gene3D" id="4.10.1000.10">
    <property type="entry name" value="Zinc finger, CCCH-type"/>
    <property type="match status" value="1"/>
</dbReference>
<evidence type="ECO:0000256" key="4">
    <source>
        <dbReference type="ARBA" id="ARBA00022884"/>
    </source>
</evidence>
<dbReference type="InterPro" id="IPR048995">
    <property type="entry name" value="STL11/RBM22-like_N"/>
</dbReference>
<dbReference type="Gene3D" id="3.30.70.330">
    <property type="match status" value="1"/>
</dbReference>
<dbReference type="AlphaFoldDB" id="A0A0L0SDQ2"/>
<feature type="domain" description="RRM" evidence="8">
    <location>
        <begin position="224"/>
        <end position="299"/>
    </location>
</feature>
<keyword evidence="3 6" id="KW-0862">Zinc</keyword>
<feature type="region of interest" description="Disordered" evidence="7">
    <location>
        <begin position="296"/>
        <end position="329"/>
    </location>
</feature>
<evidence type="ECO:0000259" key="9">
    <source>
        <dbReference type="PROSITE" id="PS50103"/>
    </source>
</evidence>
<dbReference type="GO" id="GO:0071006">
    <property type="term" value="C:U2-type catalytic step 1 spliceosome"/>
    <property type="evidence" value="ECO:0007669"/>
    <property type="project" value="TreeGrafter"/>
</dbReference>
<reference evidence="10 11" key="1">
    <citation type="submission" date="2009-11" db="EMBL/GenBank/DDBJ databases">
        <title>Annotation of Allomyces macrogynus ATCC 38327.</title>
        <authorList>
            <consortium name="The Broad Institute Genome Sequencing Platform"/>
            <person name="Russ C."/>
            <person name="Cuomo C."/>
            <person name="Burger G."/>
            <person name="Gray M.W."/>
            <person name="Holland P.W.H."/>
            <person name="King N."/>
            <person name="Lang F.B.F."/>
            <person name="Roger A.J."/>
            <person name="Ruiz-Trillo I."/>
            <person name="Young S.K."/>
            <person name="Zeng Q."/>
            <person name="Gargeya S."/>
            <person name="Fitzgerald M."/>
            <person name="Haas B."/>
            <person name="Abouelleil A."/>
            <person name="Alvarado L."/>
            <person name="Arachchi H.M."/>
            <person name="Berlin A."/>
            <person name="Chapman S.B."/>
            <person name="Gearin G."/>
            <person name="Goldberg J."/>
            <person name="Griggs A."/>
            <person name="Gujja S."/>
            <person name="Hansen M."/>
            <person name="Heiman D."/>
            <person name="Howarth C."/>
            <person name="Larimer J."/>
            <person name="Lui A."/>
            <person name="MacDonald P.J.P."/>
            <person name="McCowen C."/>
            <person name="Montmayeur A."/>
            <person name="Murphy C."/>
            <person name="Neiman D."/>
            <person name="Pearson M."/>
            <person name="Priest M."/>
            <person name="Roberts A."/>
            <person name="Saif S."/>
            <person name="Shea T."/>
            <person name="Sisk P."/>
            <person name="Stolte C."/>
            <person name="Sykes S."/>
            <person name="Wortman J."/>
            <person name="Nusbaum C."/>
            <person name="Birren B."/>
        </authorList>
    </citation>
    <scope>NUCLEOTIDE SEQUENCE [LARGE SCALE GENOMIC DNA]</scope>
    <source>
        <strain evidence="10 11">ATCC 38327</strain>
    </source>
</reference>
<dbReference type="GO" id="GO:0008270">
    <property type="term" value="F:zinc ion binding"/>
    <property type="evidence" value="ECO:0007669"/>
    <property type="project" value="UniProtKB-KW"/>
</dbReference>
<dbReference type="Pfam" id="PF21369">
    <property type="entry name" value="STL11_N"/>
    <property type="match status" value="1"/>
</dbReference>
<dbReference type="SMART" id="SM00360">
    <property type="entry name" value="RRM"/>
    <property type="match status" value="1"/>
</dbReference>
<dbReference type="PANTHER" id="PTHR14089:SF6">
    <property type="entry name" value="PRE-MRNA-SPLICING FACTOR RBM22"/>
    <property type="match status" value="1"/>
</dbReference>
<dbReference type="InterPro" id="IPR036855">
    <property type="entry name" value="Znf_CCCH_sf"/>
</dbReference>
<dbReference type="GO" id="GO:0017070">
    <property type="term" value="F:U6 snRNA binding"/>
    <property type="evidence" value="ECO:0007669"/>
    <property type="project" value="TreeGrafter"/>
</dbReference>
<keyword evidence="11" id="KW-1185">Reference proteome</keyword>
<dbReference type="OMA" id="CPLRVQW"/>
<protein>
    <recommendedName>
        <fullName evidence="12">Pre-mRNA-splicing factor SLT11</fullName>
    </recommendedName>
</protein>
<evidence type="ECO:0000259" key="8">
    <source>
        <dbReference type="PROSITE" id="PS50102"/>
    </source>
</evidence>
<evidence type="ECO:0008006" key="12">
    <source>
        <dbReference type="Google" id="ProtNLM"/>
    </source>
</evidence>
<dbReference type="OrthoDB" id="10259600at2759"/>
<dbReference type="PROSITE" id="PS50103">
    <property type="entry name" value="ZF_C3H1"/>
    <property type="match status" value="1"/>
</dbReference>
<evidence type="ECO:0000256" key="2">
    <source>
        <dbReference type="ARBA" id="ARBA00022771"/>
    </source>
</evidence>
<dbReference type="InterPro" id="IPR012677">
    <property type="entry name" value="Nucleotide-bd_a/b_plait_sf"/>
</dbReference>
<accession>A0A0L0SDQ2</accession>
<dbReference type="InterPro" id="IPR039171">
    <property type="entry name" value="Cwc2/Slt11"/>
</dbReference>
<evidence type="ECO:0000313" key="10">
    <source>
        <dbReference type="EMBL" id="KNE60515.1"/>
    </source>
</evidence>
<keyword evidence="4 5" id="KW-0694">RNA-binding</keyword>
<keyword evidence="2 6" id="KW-0863">Zinc-finger</keyword>
<name>A0A0L0SDQ2_ALLM3</name>
<evidence type="ECO:0000256" key="5">
    <source>
        <dbReference type="PROSITE-ProRule" id="PRU00176"/>
    </source>
</evidence>
<dbReference type="InterPro" id="IPR000504">
    <property type="entry name" value="RRM_dom"/>
</dbReference>
<evidence type="ECO:0000256" key="6">
    <source>
        <dbReference type="PROSITE-ProRule" id="PRU00723"/>
    </source>
</evidence>
<dbReference type="SUPFAM" id="SSF90229">
    <property type="entry name" value="CCCH zinc finger"/>
    <property type="match status" value="1"/>
</dbReference>
<dbReference type="Pfam" id="PF00076">
    <property type="entry name" value="RRM_1"/>
    <property type="match status" value="1"/>
</dbReference>
<dbReference type="PANTHER" id="PTHR14089">
    <property type="entry name" value="PRE-MRNA-SPLICING FACTOR RBM22"/>
    <property type="match status" value="1"/>
</dbReference>
<evidence type="ECO:0000313" key="11">
    <source>
        <dbReference type="Proteomes" id="UP000054350"/>
    </source>
</evidence>
<keyword evidence="1 6" id="KW-0479">Metal-binding</keyword>
<organism evidence="10 11">
    <name type="scientific">Allomyces macrogynus (strain ATCC 38327)</name>
    <name type="common">Allomyces javanicus var. macrogynus</name>
    <dbReference type="NCBI Taxonomy" id="578462"/>
    <lineage>
        <taxon>Eukaryota</taxon>
        <taxon>Fungi</taxon>
        <taxon>Fungi incertae sedis</taxon>
        <taxon>Blastocladiomycota</taxon>
        <taxon>Blastocladiomycetes</taxon>
        <taxon>Blastocladiales</taxon>
        <taxon>Blastocladiaceae</taxon>
        <taxon>Allomyces</taxon>
    </lineage>
</organism>
<dbReference type="Pfam" id="PF16131">
    <property type="entry name" value="Torus"/>
    <property type="match status" value="1"/>
</dbReference>
<feature type="domain" description="C3H1-type" evidence="9">
    <location>
        <begin position="153"/>
        <end position="180"/>
    </location>
</feature>
<evidence type="ECO:0000256" key="3">
    <source>
        <dbReference type="ARBA" id="ARBA00022833"/>
    </source>
</evidence>
<dbReference type="SUPFAM" id="SSF54928">
    <property type="entry name" value="RNA-binding domain, RBD"/>
    <property type="match status" value="1"/>
</dbReference>
<evidence type="ECO:0000256" key="7">
    <source>
        <dbReference type="SAM" id="MobiDB-lite"/>
    </source>
</evidence>
<dbReference type="InterPro" id="IPR032297">
    <property type="entry name" value="Torus"/>
</dbReference>
<dbReference type="InterPro" id="IPR035979">
    <property type="entry name" value="RBD_domain_sf"/>
</dbReference>
<dbReference type="EMBL" id="GG745336">
    <property type="protein sequence ID" value="KNE60515.1"/>
    <property type="molecule type" value="Genomic_DNA"/>
</dbReference>
<feature type="compositionally biased region" description="Polar residues" evidence="7">
    <location>
        <begin position="305"/>
        <end position="318"/>
    </location>
</feature>
<gene>
    <name evidence="10" type="ORF">AMAG_05899</name>
</gene>
<dbReference type="STRING" id="578462.A0A0L0SDQ2"/>
<dbReference type="Proteomes" id="UP000054350">
    <property type="component" value="Unassembled WGS sequence"/>
</dbReference>